<dbReference type="Gene3D" id="3.30.70.270">
    <property type="match status" value="1"/>
</dbReference>
<dbReference type="InterPro" id="IPR029787">
    <property type="entry name" value="Nucleotide_cyclase"/>
</dbReference>
<gene>
    <name evidence="3" type="ORF">ACFP90_04360</name>
</gene>
<comment type="caution">
    <text evidence="3">The sequence shown here is derived from an EMBL/GenBank/DDBJ whole genome shotgun (WGS) entry which is preliminary data.</text>
</comment>
<evidence type="ECO:0000313" key="3">
    <source>
        <dbReference type="EMBL" id="MFC6659681.1"/>
    </source>
</evidence>
<dbReference type="InterPro" id="IPR000160">
    <property type="entry name" value="GGDEF_dom"/>
</dbReference>
<feature type="region of interest" description="Disordered" evidence="1">
    <location>
        <begin position="64"/>
        <end position="84"/>
    </location>
</feature>
<sequence>MLADLSPSEARAVLERALRGVRALQLAPGLGVTLSAGHATLAEAPEITALLRLADQRLFAAKGAGRDQLHSGQTTVTHAAHPPG</sequence>
<dbReference type="RefSeq" id="WP_380054343.1">
    <property type="nucleotide sequence ID" value="NZ_JBHSWB010000001.1"/>
</dbReference>
<dbReference type="PROSITE" id="PS50887">
    <property type="entry name" value="GGDEF"/>
    <property type="match status" value="1"/>
</dbReference>
<dbReference type="EMBL" id="JBHSWB010000001">
    <property type="protein sequence ID" value="MFC6659681.1"/>
    <property type="molecule type" value="Genomic_DNA"/>
</dbReference>
<evidence type="ECO:0000256" key="1">
    <source>
        <dbReference type="SAM" id="MobiDB-lite"/>
    </source>
</evidence>
<dbReference type="InterPro" id="IPR043128">
    <property type="entry name" value="Rev_trsase/Diguanyl_cyclase"/>
</dbReference>
<dbReference type="Proteomes" id="UP001596317">
    <property type="component" value="Unassembled WGS sequence"/>
</dbReference>
<keyword evidence="4" id="KW-1185">Reference proteome</keyword>
<evidence type="ECO:0000313" key="4">
    <source>
        <dbReference type="Proteomes" id="UP001596317"/>
    </source>
</evidence>
<name>A0ABW1ZFS9_9DEIO</name>
<protein>
    <recommendedName>
        <fullName evidence="2">GGDEF domain-containing protein</fullName>
    </recommendedName>
</protein>
<reference evidence="4" key="1">
    <citation type="journal article" date="2019" name="Int. J. Syst. Evol. Microbiol.">
        <title>The Global Catalogue of Microorganisms (GCM) 10K type strain sequencing project: providing services to taxonomists for standard genome sequencing and annotation.</title>
        <authorList>
            <consortium name="The Broad Institute Genomics Platform"/>
            <consortium name="The Broad Institute Genome Sequencing Center for Infectious Disease"/>
            <person name="Wu L."/>
            <person name="Ma J."/>
        </authorList>
    </citation>
    <scope>NUCLEOTIDE SEQUENCE [LARGE SCALE GENOMIC DNA]</scope>
    <source>
        <strain evidence="4">CCUG 63830</strain>
    </source>
</reference>
<proteinExistence type="predicted"/>
<organism evidence="3 4">
    <name type="scientific">Deinococcus multiflagellatus</name>
    <dbReference type="NCBI Taxonomy" id="1656887"/>
    <lineage>
        <taxon>Bacteria</taxon>
        <taxon>Thermotogati</taxon>
        <taxon>Deinococcota</taxon>
        <taxon>Deinococci</taxon>
        <taxon>Deinococcales</taxon>
        <taxon>Deinococcaceae</taxon>
        <taxon>Deinococcus</taxon>
    </lineage>
</organism>
<evidence type="ECO:0000259" key="2">
    <source>
        <dbReference type="PROSITE" id="PS50887"/>
    </source>
</evidence>
<feature type="domain" description="GGDEF" evidence="2">
    <location>
        <begin position="1"/>
        <end position="74"/>
    </location>
</feature>
<accession>A0ABW1ZFS9</accession>
<dbReference type="SUPFAM" id="SSF55073">
    <property type="entry name" value="Nucleotide cyclase"/>
    <property type="match status" value="1"/>
</dbReference>